<proteinExistence type="predicted"/>
<feature type="coiled-coil region" evidence="1">
    <location>
        <begin position="292"/>
        <end position="352"/>
    </location>
</feature>
<dbReference type="SUPFAM" id="SSF52540">
    <property type="entry name" value="P-loop containing nucleoside triphosphate hydrolases"/>
    <property type="match status" value="2"/>
</dbReference>
<feature type="coiled-coil region" evidence="1">
    <location>
        <begin position="86"/>
        <end position="113"/>
    </location>
</feature>
<name>A0ABR7VQV6_VIRHA</name>
<evidence type="ECO:0000313" key="4">
    <source>
        <dbReference type="Proteomes" id="UP000621631"/>
    </source>
</evidence>
<accession>A0ABR7VQV6</accession>
<dbReference type="RefSeq" id="WP_189778949.1">
    <property type="nucleotide sequence ID" value="NZ_JACWEZ010000012.1"/>
</dbReference>
<evidence type="ECO:0000313" key="3">
    <source>
        <dbReference type="EMBL" id="MBD1224033.1"/>
    </source>
</evidence>
<evidence type="ECO:0000259" key="2">
    <source>
        <dbReference type="Pfam" id="PF13166"/>
    </source>
</evidence>
<sequence>MLSLDLSEQEYQLFNVEEKSHLELKNKNFIFGKNGAGKSTLCKIIEKQFTDEFDVRLFTGFENVVVDTKLNAVVLGEENIDARKKQQALDRKLNDLISEKKNLLNQIKSLDWKDEYKEEGLQKHPLYKSKEELSNLYSNKESEINKFYTEKARELREFNSPQITKTTYNRNDFIKDISKREIRDDKEIEDLKNTLSEIQKTKIIEKEEDKKFDFTTLINNVKKILEHEVAVVTVIEELKDNSARKQFAQNGLKIHKAGEKCSFCGNEITEDRIKKLETLVSIPEIQRIQTGINEHIQDIDNIRKEVNKIEELDKERFYITLHKEIDEINTDIRLYKEKCNQYLDKLKAALNKRLSSIFNTNLNIDVDIEIPEDFTSIEEKINNIIKKHNELDANIEHRRIEAQKKLRLHFVNLKLNEKENYKKDWRGYEIEFHELERLDSDRLKIQGKIVDSIIKLEGSKDKLEENTVLYLDSEIKKAEGEKEAVLKETKSTYEFVQIINNKLKKAGKYNLELTLDKDEDGIEHYLVKDDNEKVRSIDKLSTGEKNIIAFLYFLESLCDVEKQNDKNKIIVFDDPMNSNDDTMQYLIITEMQKLYTDKYKDKFKSQKDYFICLTHNAHFYLNIQPHGNFKDKKLINTKLVEVSKYDKNNFYRLENGKFKLISSQKEDFNTHYELLWIELHSLYESDLLNSMLNSMRRIIETYIKFNKINLVNFYKDKEEHKKLFDVNSHSIDDHSMETIGKDKDTLIAMFKEVFETNNAIEHFRTYWR</sequence>
<dbReference type="EMBL" id="JACWEZ010000012">
    <property type="protein sequence ID" value="MBD1224033.1"/>
    <property type="molecule type" value="Genomic_DNA"/>
</dbReference>
<dbReference type="InterPro" id="IPR027417">
    <property type="entry name" value="P-loop_NTPase"/>
</dbReference>
<feature type="domain" description="Protein CR006 P-loop" evidence="2">
    <location>
        <begin position="12"/>
        <end position="755"/>
    </location>
</feature>
<gene>
    <name evidence="3" type="ORF">IC602_15605</name>
</gene>
<dbReference type="Proteomes" id="UP000621631">
    <property type="component" value="Unassembled WGS sequence"/>
</dbReference>
<keyword evidence="4" id="KW-1185">Reference proteome</keyword>
<organism evidence="3 4">
    <name type="scientific">Virgibacillus halodenitrificans</name>
    <name type="common">Bacillus halodenitrificans</name>
    <dbReference type="NCBI Taxonomy" id="1482"/>
    <lineage>
        <taxon>Bacteria</taxon>
        <taxon>Bacillati</taxon>
        <taxon>Bacillota</taxon>
        <taxon>Bacilli</taxon>
        <taxon>Bacillales</taxon>
        <taxon>Bacillaceae</taxon>
        <taxon>Virgibacillus</taxon>
    </lineage>
</organism>
<dbReference type="Pfam" id="PF13166">
    <property type="entry name" value="AAA_13"/>
    <property type="match status" value="1"/>
</dbReference>
<evidence type="ECO:0000256" key="1">
    <source>
        <dbReference type="SAM" id="Coils"/>
    </source>
</evidence>
<dbReference type="InterPro" id="IPR026866">
    <property type="entry name" value="CR006_AAA"/>
</dbReference>
<comment type="caution">
    <text evidence="3">The sequence shown here is derived from an EMBL/GenBank/DDBJ whole genome shotgun (WGS) entry which is preliminary data.</text>
</comment>
<keyword evidence="1" id="KW-0175">Coiled coil</keyword>
<dbReference type="Gene3D" id="3.40.50.300">
    <property type="entry name" value="P-loop containing nucleotide triphosphate hydrolases"/>
    <property type="match status" value="1"/>
</dbReference>
<protein>
    <submittedName>
        <fullName evidence="3">AAA family ATPase</fullName>
    </submittedName>
</protein>
<reference evidence="3 4" key="1">
    <citation type="submission" date="2020-09" db="EMBL/GenBank/DDBJ databases">
        <title>Draft Genome Sequences of Oil-Oxidizing Bacteria Halomonas titanicae, Marinobacter lutaoensis, and Virgibacillus halodenitrificans Isolated from Highly Saline Environments.</title>
        <authorList>
            <person name="Grouzdev D.S."/>
            <person name="Sokolova D.S."/>
            <person name="Semenova E.M."/>
            <person name="Borzenkov I.A."/>
            <person name="Bidzhieva S.K."/>
            <person name="Poltaraus A.B."/>
            <person name="Nazina T.N."/>
        </authorList>
    </citation>
    <scope>NUCLEOTIDE SEQUENCE [LARGE SCALE GENOMIC DNA]</scope>
    <source>
        <strain evidence="3 4">VKM B-3472D</strain>
    </source>
</reference>